<accession>A0ABN8SXX4</accession>
<dbReference type="Proteomes" id="UP001159427">
    <property type="component" value="Unassembled WGS sequence"/>
</dbReference>
<reference evidence="2 3" key="1">
    <citation type="submission" date="2022-05" db="EMBL/GenBank/DDBJ databases">
        <authorList>
            <consortium name="Genoscope - CEA"/>
            <person name="William W."/>
        </authorList>
    </citation>
    <scope>NUCLEOTIDE SEQUENCE [LARGE SCALE GENOMIC DNA]</scope>
</reference>
<feature type="region of interest" description="Disordered" evidence="1">
    <location>
        <begin position="330"/>
        <end position="363"/>
    </location>
</feature>
<gene>
    <name evidence="2" type="ORF">PEVE_00032451</name>
</gene>
<feature type="compositionally biased region" description="Basic residues" evidence="1">
    <location>
        <begin position="341"/>
        <end position="354"/>
    </location>
</feature>
<proteinExistence type="predicted"/>
<protein>
    <submittedName>
        <fullName evidence="2">Uncharacterized protein</fullName>
    </submittedName>
</protein>
<evidence type="ECO:0000313" key="3">
    <source>
        <dbReference type="Proteomes" id="UP001159427"/>
    </source>
</evidence>
<sequence length="477" mass="54272">MDQERNRQFSTGQMKIAAKRSFIRVPGFGNSSDHNYESTVVSQFHSQECPVARVTKSDVQVDYVPEDLKVPVNSASALNLKSSPMKSLTKRHIPIKDFAKGSRINGRTFSRDIEAGTAERRRLTPEKDAKEQRFLNEKFPISSRRMSCPDGSLKERFGAFSRTSTAKGMARSKRKLHLTVRMKNYFDAEADESRDSLPKINESLGRSNTDENQLLLLVGKNFEKKTQKSPPPRAFDIEKSTDGIHLGFLESKLSSVIPSPTSESEGNNQGQEKTLNDKSKIIEITFDNKQHDIAPSKFINLSTRNNTKSSGKIKQSMDIDLIRLSVGQAEMTRGPQSRRQVTQRKGRASPRPRRVNFTPNSMNGELSQETLLTTTSEQDIDRKVQAFLRSQQPMASPETLKVKVSKKSKSFLPNYTLQERRYTPRVCINTDTCPSTSNLINQDRSWYYQDRTGKCRYLRVPESPIPPVEWIFQHEDE</sequence>
<feature type="region of interest" description="Disordered" evidence="1">
    <location>
        <begin position="256"/>
        <end position="276"/>
    </location>
</feature>
<evidence type="ECO:0000256" key="1">
    <source>
        <dbReference type="SAM" id="MobiDB-lite"/>
    </source>
</evidence>
<name>A0ABN8SXX4_9CNID</name>
<organism evidence="2 3">
    <name type="scientific">Porites evermanni</name>
    <dbReference type="NCBI Taxonomy" id="104178"/>
    <lineage>
        <taxon>Eukaryota</taxon>
        <taxon>Metazoa</taxon>
        <taxon>Cnidaria</taxon>
        <taxon>Anthozoa</taxon>
        <taxon>Hexacorallia</taxon>
        <taxon>Scleractinia</taxon>
        <taxon>Fungiina</taxon>
        <taxon>Poritidae</taxon>
        <taxon>Porites</taxon>
    </lineage>
</organism>
<feature type="compositionally biased region" description="Polar residues" evidence="1">
    <location>
        <begin position="256"/>
        <end position="273"/>
    </location>
</feature>
<dbReference type="EMBL" id="CALNXI010004722">
    <property type="protein sequence ID" value="CAH3196351.1"/>
    <property type="molecule type" value="Genomic_DNA"/>
</dbReference>
<keyword evidence="3" id="KW-1185">Reference proteome</keyword>
<comment type="caution">
    <text evidence="2">The sequence shown here is derived from an EMBL/GenBank/DDBJ whole genome shotgun (WGS) entry which is preliminary data.</text>
</comment>
<evidence type="ECO:0000313" key="2">
    <source>
        <dbReference type="EMBL" id="CAH3196351.1"/>
    </source>
</evidence>